<dbReference type="InterPro" id="IPR007197">
    <property type="entry name" value="rSAM"/>
</dbReference>
<evidence type="ECO:0000256" key="3">
    <source>
        <dbReference type="ARBA" id="ARBA00022679"/>
    </source>
</evidence>
<evidence type="ECO:0000256" key="5">
    <source>
        <dbReference type="ARBA" id="ARBA00022723"/>
    </source>
</evidence>
<dbReference type="EMBL" id="DVFZ01000085">
    <property type="protein sequence ID" value="HIQ83150.1"/>
    <property type="molecule type" value="Genomic_DNA"/>
</dbReference>
<dbReference type="PROSITE" id="PS51449">
    <property type="entry name" value="MTTASE_N"/>
    <property type="match status" value="1"/>
</dbReference>
<evidence type="ECO:0000256" key="2">
    <source>
        <dbReference type="ARBA" id="ARBA00022485"/>
    </source>
</evidence>
<evidence type="ECO:0000259" key="14">
    <source>
        <dbReference type="PROSITE" id="PS50926"/>
    </source>
</evidence>
<evidence type="ECO:0000256" key="1">
    <source>
        <dbReference type="ARBA" id="ARBA00003234"/>
    </source>
</evidence>
<feature type="binding site" evidence="13">
    <location>
        <position position="109"/>
    </location>
    <ligand>
        <name>[4Fe-4S] cluster</name>
        <dbReference type="ChEBI" id="CHEBI:49883"/>
        <label>1</label>
    </ligand>
</feature>
<dbReference type="InterPro" id="IPR023404">
    <property type="entry name" value="rSAM_horseshoe"/>
</dbReference>
<dbReference type="Gene3D" id="3.40.50.12160">
    <property type="entry name" value="Methylthiotransferase, N-terminal domain"/>
    <property type="match status" value="1"/>
</dbReference>
<dbReference type="InterPro" id="IPR013848">
    <property type="entry name" value="Methylthiotransferase_N"/>
</dbReference>
<evidence type="ECO:0000256" key="13">
    <source>
        <dbReference type="HAMAP-Rule" id="MF_01864"/>
    </source>
</evidence>
<reference evidence="17" key="1">
    <citation type="submission" date="2020-10" db="EMBL/GenBank/DDBJ databases">
        <authorList>
            <person name="Gilroy R."/>
        </authorList>
    </citation>
    <scope>NUCLEOTIDE SEQUENCE</scope>
    <source>
        <strain evidence="17">ChiSjej6B24-2974</strain>
    </source>
</reference>
<dbReference type="CDD" id="cd01335">
    <property type="entry name" value="Radical_SAM"/>
    <property type="match status" value="1"/>
</dbReference>
<evidence type="ECO:0000256" key="6">
    <source>
        <dbReference type="ARBA" id="ARBA00023004"/>
    </source>
</evidence>
<dbReference type="AlphaFoldDB" id="A0A9D1CY41"/>
<evidence type="ECO:0000256" key="8">
    <source>
        <dbReference type="ARBA" id="ARBA00033765"/>
    </source>
</evidence>
<evidence type="ECO:0000256" key="10">
    <source>
        <dbReference type="ARBA" id="ARBA00068570"/>
    </source>
</evidence>
<dbReference type="InterPro" id="IPR002792">
    <property type="entry name" value="TRAM_dom"/>
</dbReference>
<dbReference type="PROSITE" id="PS01278">
    <property type="entry name" value="MTTASE_RADICAL"/>
    <property type="match status" value="1"/>
</dbReference>
<comment type="function">
    <text evidence="1 13">Catalyzes the methylthiolation of N6-(dimethylallyl)adenosine (i(6)A), leading to the formation of 2-methylthio-N6-(dimethylallyl)adenosine (ms(2)i(6)A) at position 37 in tRNAs that read codons beginning with uridine.</text>
</comment>
<dbReference type="PROSITE" id="PS51918">
    <property type="entry name" value="RADICAL_SAM"/>
    <property type="match status" value="1"/>
</dbReference>
<name>A0A9D1CY41_9FIRM</name>
<dbReference type="Pfam" id="PF01938">
    <property type="entry name" value="TRAM"/>
    <property type="match status" value="1"/>
</dbReference>
<comment type="subcellular location">
    <subcellularLocation>
        <location evidence="13">Cytoplasm</location>
    </subcellularLocation>
</comment>
<dbReference type="InterPro" id="IPR006463">
    <property type="entry name" value="MiaB_methiolase"/>
</dbReference>
<keyword evidence="13" id="KW-0819">tRNA processing</keyword>
<dbReference type="GO" id="GO:0051539">
    <property type="term" value="F:4 iron, 4 sulfur cluster binding"/>
    <property type="evidence" value="ECO:0007669"/>
    <property type="project" value="UniProtKB-UniRule"/>
</dbReference>
<evidence type="ECO:0000256" key="12">
    <source>
        <dbReference type="ARBA" id="ARBA00081141"/>
    </source>
</evidence>
<dbReference type="SUPFAM" id="SSF102114">
    <property type="entry name" value="Radical SAM enzymes"/>
    <property type="match status" value="1"/>
</dbReference>
<dbReference type="GO" id="GO:0035597">
    <property type="term" value="F:tRNA-2-methylthio-N(6)-dimethylallyladenosine(37) synthase activity"/>
    <property type="evidence" value="ECO:0007669"/>
    <property type="project" value="UniProtKB-EC"/>
</dbReference>
<dbReference type="HAMAP" id="MF_01864">
    <property type="entry name" value="tRNA_metthiotr_MiaB"/>
    <property type="match status" value="1"/>
</dbReference>
<dbReference type="FunFam" id="3.40.50.12160:FF:000003">
    <property type="entry name" value="CDK5 regulatory subunit-associated protein 1"/>
    <property type="match status" value="1"/>
</dbReference>
<dbReference type="NCBIfam" id="TIGR01574">
    <property type="entry name" value="miaB-methiolase"/>
    <property type="match status" value="1"/>
</dbReference>
<keyword evidence="5 13" id="KW-0479">Metal-binding</keyword>
<keyword evidence="7 13" id="KW-0411">Iron-sulfur</keyword>
<dbReference type="GO" id="GO:0005829">
    <property type="term" value="C:cytosol"/>
    <property type="evidence" value="ECO:0007669"/>
    <property type="project" value="TreeGrafter"/>
</dbReference>
<comment type="similarity">
    <text evidence="13">Belongs to the methylthiotransferase family. MiaB subfamily.</text>
</comment>
<keyword evidence="3 13" id="KW-0808">Transferase</keyword>
<keyword evidence="13" id="KW-0963">Cytoplasm</keyword>
<dbReference type="Gene3D" id="3.80.30.20">
    <property type="entry name" value="tm_1862 like domain"/>
    <property type="match status" value="1"/>
</dbReference>
<dbReference type="EC" id="2.8.4.3" evidence="8 13"/>
<dbReference type="SFLD" id="SFLDF00273">
    <property type="entry name" value="(dimethylallyl)adenosine_tRNA"/>
    <property type="match status" value="1"/>
</dbReference>
<dbReference type="InterPro" id="IPR005839">
    <property type="entry name" value="Methylthiotransferase"/>
</dbReference>
<dbReference type="InterPro" id="IPR058240">
    <property type="entry name" value="rSAM_sf"/>
</dbReference>
<evidence type="ECO:0000256" key="11">
    <source>
        <dbReference type="ARBA" id="ARBA00080698"/>
    </source>
</evidence>
<feature type="binding site" evidence="13">
    <location>
        <position position="185"/>
    </location>
    <ligand>
        <name>[4Fe-4S] cluster</name>
        <dbReference type="ChEBI" id="CHEBI:49883"/>
        <label>2</label>
        <note>4Fe-4S-S-AdoMet</note>
    </ligand>
</feature>
<feature type="domain" description="MTTase N-terminal" evidence="15">
    <location>
        <begin position="30"/>
        <end position="148"/>
    </location>
</feature>
<dbReference type="PANTHER" id="PTHR43020:SF2">
    <property type="entry name" value="MITOCHONDRIAL TRNA METHYLTHIOTRANSFERASE CDK5RAP1"/>
    <property type="match status" value="1"/>
</dbReference>
<dbReference type="GO" id="GO:0046872">
    <property type="term" value="F:metal ion binding"/>
    <property type="evidence" value="ECO:0007669"/>
    <property type="project" value="UniProtKB-KW"/>
</dbReference>
<comment type="subunit">
    <text evidence="13">Monomer.</text>
</comment>
<feature type="binding site" evidence="13">
    <location>
        <position position="39"/>
    </location>
    <ligand>
        <name>[4Fe-4S] cluster</name>
        <dbReference type="ChEBI" id="CHEBI:49883"/>
        <label>1</label>
    </ligand>
</feature>
<protein>
    <recommendedName>
        <fullName evidence="10 13">tRNA-2-methylthio-N(6)-dimethylallyladenosine synthase</fullName>
        <ecNumber evidence="8 13">2.8.4.3</ecNumber>
    </recommendedName>
    <alternativeName>
        <fullName evidence="12 13">(Dimethylallyl)adenosine tRNA methylthiotransferase MiaB</fullName>
    </alternativeName>
    <alternativeName>
        <fullName evidence="11 13">tRNA-i(6)A37 methylthiotransferase</fullName>
    </alternativeName>
</protein>
<dbReference type="Pfam" id="PF00919">
    <property type="entry name" value="UPF0004"/>
    <property type="match status" value="1"/>
</dbReference>
<sequence>MNERFIVSESELVRQREFAARVRQFPDRPQTFHIVTMGCQMNERDSETIAGMLAGMGMRPEAVREKAGLILYNTCCVRENAENRALGNVIWLKELKKERPELLICVGGCMAQEAGMAERMKAMYPFIDLVFGTHNMHRLPEYLLRVLESRHPVVEVLESDGVIVEGLPQERASAFSAFVNIMYGCNNFCSYCIVPYVRGRERSRERQSVLDECKRLVDQGVQEITLLGQNVNSYRGGGSEFAELLRRVDALGVPRLRFMTSHPKDLSDELIAAYGELEHLMPNLHLPVQAGNNAILQAMNRRYTRERYLELVNKLRSVKPEIGLTTDIIVGFPGETEEQFEDTLSLVRAVRYDSAFTFIYSKRAGTKAAQMPDNTPEPVKSERIQRLIALQSDISREILTAQVGRRETVLVESLSARDEGWIGGKTPRGHMVNFPGKPDLIGQLVRVEILSAGRNTLRGKMITEV</sequence>
<dbReference type="SMART" id="SM00729">
    <property type="entry name" value="Elp3"/>
    <property type="match status" value="1"/>
</dbReference>
<keyword evidence="6 13" id="KW-0408">Iron</keyword>
<reference evidence="17" key="2">
    <citation type="journal article" date="2021" name="PeerJ">
        <title>Extensive microbial diversity within the chicken gut microbiome revealed by metagenomics and culture.</title>
        <authorList>
            <person name="Gilroy R."/>
            <person name="Ravi A."/>
            <person name="Getino M."/>
            <person name="Pursley I."/>
            <person name="Horton D.L."/>
            <person name="Alikhan N.F."/>
            <person name="Baker D."/>
            <person name="Gharbi K."/>
            <person name="Hall N."/>
            <person name="Watson M."/>
            <person name="Adriaenssens E.M."/>
            <person name="Foster-Nyarko E."/>
            <person name="Jarju S."/>
            <person name="Secka A."/>
            <person name="Antonio M."/>
            <person name="Oren A."/>
            <person name="Chaudhuri R.R."/>
            <person name="La Ragione R."/>
            <person name="Hildebrand F."/>
            <person name="Pallen M.J."/>
        </authorList>
    </citation>
    <scope>NUCLEOTIDE SEQUENCE</scope>
    <source>
        <strain evidence="17">ChiSjej6B24-2974</strain>
    </source>
</reference>
<feature type="domain" description="TRAM" evidence="14">
    <location>
        <begin position="400"/>
        <end position="463"/>
    </location>
</feature>
<organism evidence="17 18">
    <name type="scientific">Candidatus Pullichristensenella stercorigallinarum</name>
    <dbReference type="NCBI Taxonomy" id="2840909"/>
    <lineage>
        <taxon>Bacteria</taxon>
        <taxon>Bacillati</taxon>
        <taxon>Bacillota</taxon>
        <taxon>Clostridia</taxon>
        <taxon>Candidatus Pullichristensenella</taxon>
    </lineage>
</organism>
<keyword evidence="2 13" id="KW-0004">4Fe-4S</keyword>
<comment type="cofactor">
    <cofactor evidence="13">
        <name>[4Fe-4S] cluster</name>
        <dbReference type="ChEBI" id="CHEBI:49883"/>
    </cofactor>
    <text evidence="13">Binds 2 [4Fe-4S] clusters. One cluster is coordinated with 3 cysteines and an exchangeable S-adenosyl-L-methionine.</text>
</comment>
<proteinExistence type="inferred from homology"/>
<feature type="binding site" evidence="13">
    <location>
        <position position="189"/>
    </location>
    <ligand>
        <name>[4Fe-4S] cluster</name>
        <dbReference type="ChEBI" id="CHEBI:49883"/>
        <label>2</label>
        <note>4Fe-4S-S-AdoMet</note>
    </ligand>
</feature>
<dbReference type="InterPro" id="IPR038135">
    <property type="entry name" value="Methylthiotransferase_N_sf"/>
</dbReference>
<feature type="domain" description="Radical SAM core" evidence="16">
    <location>
        <begin position="171"/>
        <end position="397"/>
    </location>
</feature>
<evidence type="ECO:0000313" key="17">
    <source>
        <dbReference type="EMBL" id="HIQ83150.1"/>
    </source>
</evidence>
<dbReference type="FunFam" id="3.80.30.20:FF:000001">
    <property type="entry name" value="tRNA-2-methylthio-N(6)-dimethylallyladenosine synthase 2"/>
    <property type="match status" value="1"/>
</dbReference>
<evidence type="ECO:0000256" key="4">
    <source>
        <dbReference type="ARBA" id="ARBA00022691"/>
    </source>
</evidence>
<evidence type="ECO:0000256" key="9">
    <source>
        <dbReference type="ARBA" id="ARBA00051425"/>
    </source>
</evidence>
<evidence type="ECO:0000259" key="15">
    <source>
        <dbReference type="PROSITE" id="PS51449"/>
    </source>
</evidence>
<dbReference type="SFLD" id="SFLDG01061">
    <property type="entry name" value="methylthiotransferase"/>
    <property type="match status" value="1"/>
</dbReference>
<dbReference type="Pfam" id="PF04055">
    <property type="entry name" value="Radical_SAM"/>
    <property type="match status" value="1"/>
</dbReference>
<keyword evidence="4 13" id="KW-0949">S-adenosyl-L-methionine</keyword>
<dbReference type="InterPro" id="IPR006638">
    <property type="entry name" value="Elp3/MiaA/NifB-like_rSAM"/>
</dbReference>
<gene>
    <name evidence="13 17" type="primary">miaB</name>
    <name evidence="17" type="ORF">IAA52_08605</name>
</gene>
<evidence type="ECO:0000259" key="16">
    <source>
        <dbReference type="PROSITE" id="PS51918"/>
    </source>
</evidence>
<evidence type="ECO:0000313" key="18">
    <source>
        <dbReference type="Proteomes" id="UP000824260"/>
    </source>
</evidence>
<comment type="catalytic activity">
    <reaction evidence="9 13">
        <text>N(6)-dimethylallyladenosine(37) in tRNA + (sulfur carrier)-SH + AH2 + 2 S-adenosyl-L-methionine = 2-methylsulfanyl-N(6)-dimethylallyladenosine(37) in tRNA + (sulfur carrier)-H + 5'-deoxyadenosine + L-methionine + A + S-adenosyl-L-homocysteine + 2 H(+)</text>
        <dbReference type="Rhea" id="RHEA:37067"/>
        <dbReference type="Rhea" id="RHEA-COMP:10375"/>
        <dbReference type="Rhea" id="RHEA-COMP:10376"/>
        <dbReference type="Rhea" id="RHEA-COMP:14737"/>
        <dbReference type="Rhea" id="RHEA-COMP:14739"/>
        <dbReference type="ChEBI" id="CHEBI:13193"/>
        <dbReference type="ChEBI" id="CHEBI:15378"/>
        <dbReference type="ChEBI" id="CHEBI:17319"/>
        <dbReference type="ChEBI" id="CHEBI:17499"/>
        <dbReference type="ChEBI" id="CHEBI:29917"/>
        <dbReference type="ChEBI" id="CHEBI:57844"/>
        <dbReference type="ChEBI" id="CHEBI:57856"/>
        <dbReference type="ChEBI" id="CHEBI:59789"/>
        <dbReference type="ChEBI" id="CHEBI:64428"/>
        <dbReference type="ChEBI" id="CHEBI:74415"/>
        <dbReference type="ChEBI" id="CHEBI:74417"/>
        <dbReference type="EC" id="2.8.4.3"/>
    </reaction>
</comment>
<feature type="binding site" evidence="13">
    <location>
        <position position="75"/>
    </location>
    <ligand>
        <name>[4Fe-4S] cluster</name>
        <dbReference type="ChEBI" id="CHEBI:49883"/>
        <label>1</label>
    </ligand>
</feature>
<dbReference type="PANTHER" id="PTHR43020">
    <property type="entry name" value="CDK5 REGULATORY SUBUNIT-ASSOCIATED PROTEIN 1"/>
    <property type="match status" value="1"/>
</dbReference>
<comment type="caution">
    <text evidence="17">The sequence shown here is derived from an EMBL/GenBank/DDBJ whole genome shotgun (WGS) entry which is preliminary data.</text>
</comment>
<dbReference type="SFLD" id="SFLDG01082">
    <property type="entry name" value="B12-binding_domain_containing"/>
    <property type="match status" value="1"/>
</dbReference>
<accession>A0A9D1CY41</accession>
<evidence type="ECO:0000256" key="7">
    <source>
        <dbReference type="ARBA" id="ARBA00023014"/>
    </source>
</evidence>
<dbReference type="PROSITE" id="PS50926">
    <property type="entry name" value="TRAM"/>
    <property type="match status" value="1"/>
</dbReference>
<dbReference type="SFLD" id="SFLDS00029">
    <property type="entry name" value="Radical_SAM"/>
    <property type="match status" value="1"/>
</dbReference>
<dbReference type="NCBIfam" id="TIGR00089">
    <property type="entry name" value="MiaB/RimO family radical SAM methylthiotransferase"/>
    <property type="match status" value="1"/>
</dbReference>
<dbReference type="InterPro" id="IPR020612">
    <property type="entry name" value="Methylthiotransferase_CS"/>
</dbReference>
<feature type="binding site" evidence="13">
    <location>
        <position position="192"/>
    </location>
    <ligand>
        <name>[4Fe-4S] cluster</name>
        <dbReference type="ChEBI" id="CHEBI:49883"/>
        <label>2</label>
        <note>4Fe-4S-S-AdoMet</note>
    </ligand>
</feature>
<dbReference type="Proteomes" id="UP000824260">
    <property type="component" value="Unassembled WGS sequence"/>
</dbReference>